<evidence type="ECO:0000313" key="1">
    <source>
        <dbReference type="EMBL" id="CDX51882.1"/>
    </source>
</evidence>
<gene>
    <name evidence="1" type="ORF">MPL1032_140136</name>
</gene>
<dbReference type="EMBL" id="CCND01000006">
    <property type="protein sequence ID" value="CDX51882.1"/>
    <property type="molecule type" value="Genomic_DNA"/>
</dbReference>
<accession>A0A0K2VS91</accession>
<evidence type="ECO:0000313" key="2">
    <source>
        <dbReference type="Proteomes" id="UP000182888"/>
    </source>
</evidence>
<dbReference type="Proteomes" id="UP000182888">
    <property type="component" value="Unassembled WGS sequence"/>
</dbReference>
<sequence length="70" mass="7539">MIRWVPVPCLRNSGRKTAAHFPFNCSSAASAAMLRATCCRRPESVAVLALAEQLAFVGEGHQRGVPRSSL</sequence>
<organism evidence="1 2">
    <name type="scientific">Mesorhizobium plurifarium</name>
    <dbReference type="NCBI Taxonomy" id="69974"/>
    <lineage>
        <taxon>Bacteria</taxon>
        <taxon>Pseudomonadati</taxon>
        <taxon>Pseudomonadota</taxon>
        <taxon>Alphaproteobacteria</taxon>
        <taxon>Hyphomicrobiales</taxon>
        <taxon>Phyllobacteriaceae</taxon>
        <taxon>Mesorhizobium</taxon>
    </lineage>
</organism>
<reference evidence="2" key="1">
    <citation type="submission" date="2014-08" db="EMBL/GenBank/DDBJ databases">
        <authorList>
            <person name="Edwards T."/>
        </authorList>
    </citation>
    <scope>NUCLEOTIDE SEQUENCE [LARGE SCALE GENOMIC DNA]</scope>
</reference>
<protein>
    <submittedName>
        <fullName evidence="1">Uncharacterized protein</fullName>
    </submittedName>
</protein>
<name>A0A0K2VS91_MESPL</name>
<proteinExistence type="predicted"/>
<dbReference type="AlphaFoldDB" id="A0A0K2VS91"/>